<reference evidence="10" key="1">
    <citation type="submission" date="2016-10" db="EMBL/GenBank/DDBJ databases">
        <authorList>
            <person name="Varghese N."/>
            <person name="Submissions S."/>
        </authorList>
    </citation>
    <scope>NUCLEOTIDE SEQUENCE [LARGE SCALE GENOMIC DNA]</scope>
    <source>
        <strain evidence="10">DSM 21632</strain>
    </source>
</reference>
<dbReference type="InterPro" id="IPR020094">
    <property type="entry name" value="TruA/RsuA/RluB/E/F_N"/>
</dbReference>
<evidence type="ECO:0000256" key="3">
    <source>
        <dbReference type="ARBA" id="ARBA00023235"/>
    </source>
</evidence>
<dbReference type="GO" id="GO:0160147">
    <property type="term" value="F:tRNA pseudouridine(38-40) synthase activity"/>
    <property type="evidence" value="ECO:0007669"/>
    <property type="project" value="UniProtKB-EC"/>
</dbReference>
<dbReference type="InterPro" id="IPR020103">
    <property type="entry name" value="PsdUridine_synth_cat_dom_sf"/>
</dbReference>
<evidence type="ECO:0000313" key="9">
    <source>
        <dbReference type="EMBL" id="SDI07703.1"/>
    </source>
</evidence>
<feature type="active site" description="Nucleophile" evidence="4 5">
    <location>
        <position position="53"/>
    </location>
</feature>
<dbReference type="HAMAP" id="MF_00171">
    <property type="entry name" value="TruA"/>
    <property type="match status" value="1"/>
</dbReference>
<sequence length="255" mass="29251">MQRVKAIVSYDGTLFSGWQKQPNKRTVQTELEKALRSIHKGEDVRVTASGRTDASVHAIAQTVHFDTPLAIPEDKWPKAINSKLPDDVQVKRAVYAHADFHARFDAVEKEYHYRVLTSRTKDIFRRNYVFFYPYPIDVKKMKEAAAYLKGTHNFSSFCASGTDVVDMVRTIYRAEIMEKNDELHFIFRGNGFLYNMVRIMVGTLLEVGKGRREAEDMSAIIAAKKRSAAGKTAPGHGLYLWEVCYEEDKKQRHQV</sequence>
<dbReference type="SUPFAM" id="SSF55120">
    <property type="entry name" value="Pseudouridine synthase"/>
    <property type="match status" value="1"/>
</dbReference>
<dbReference type="OrthoDB" id="9811823at2"/>
<dbReference type="EC" id="5.4.99.12" evidence="4"/>
<comment type="subunit">
    <text evidence="4">Homodimer.</text>
</comment>
<dbReference type="CDD" id="cd02570">
    <property type="entry name" value="PseudoU_synth_EcTruA"/>
    <property type="match status" value="1"/>
</dbReference>
<dbReference type="InterPro" id="IPR001406">
    <property type="entry name" value="PsdUridine_synth_TruA"/>
</dbReference>
<dbReference type="GO" id="GO:0031119">
    <property type="term" value="P:tRNA pseudouridine synthesis"/>
    <property type="evidence" value="ECO:0007669"/>
    <property type="project" value="UniProtKB-UniRule"/>
</dbReference>
<evidence type="ECO:0000256" key="6">
    <source>
        <dbReference type="PIRSR" id="PIRSR001430-2"/>
    </source>
</evidence>
<dbReference type="STRING" id="568899.SAMN05192534_12072"/>
<accession>A0A1G8HM26</accession>
<evidence type="ECO:0000256" key="7">
    <source>
        <dbReference type="RuleBase" id="RU003792"/>
    </source>
</evidence>
<feature type="domain" description="Pseudouridine synthase I TruA alpha/beta" evidence="8">
    <location>
        <begin position="144"/>
        <end position="246"/>
    </location>
</feature>
<feature type="domain" description="Pseudouridine synthase I TruA alpha/beta" evidence="8">
    <location>
        <begin position="6"/>
        <end position="105"/>
    </location>
</feature>
<dbReference type="Pfam" id="PF01416">
    <property type="entry name" value="PseudoU_synth_1"/>
    <property type="match status" value="2"/>
</dbReference>
<comment type="function">
    <text evidence="4">Formation of pseudouridine at positions 38, 39 and 40 in the anticodon stem and loop of transfer RNAs.</text>
</comment>
<comment type="caution">
    <text evidence="4">Lacks conserved residue(s) required for the propagation of feature annotation.</text>
</comment>
<dbReference type="PANTHER" id="PTHR11142:SF0">
    <property type="entry name" value="TRNA PSEUDOURIDINE SYNTHASE-LIKE 1"/>
    <property type="match status" value="1"/>
</dbReference>
<dbReference type="InterPro" id="IPR020097">
    <property type="entry name" value="PsdUridine_synth_TruA_a/b_dom"/>
</dbReference>
<proteinExistence type="inferred from homology"/>
<evidence type="ECO:0000256" key="1">
    <source>
        <dbReference type="ARBA" id="ARBA00009375"/>
    </source>
</evidence>
<dbReference type="FunFam" id="3.30.70.580:FF:000001">
    <property type="entry name" value="tRNA pseudouridine synthase A"/>
    <property type="match status" value="1"/>
</dbReference>
<evidence type="ECO:0000259" key="8">
    <source>
        <dbReference type="Pfam" id="PF01416"/>
    </source>
</evidence>
<dbReference type="Proteomes" id="UP000199163">
    <property type="component" value="Unassembled WGS sequence"/>
</dbReference>
<evidence type="ECO:0000256" key="4">
    <source>
        <dbReference type="HAMAP-Rule" id="MF_00171"/>
    </source>
</evidence>
<gene>
    <name evidence="4" type="primary">truA</name>
    <name evidence="9" type="ORF">SAMN05192534_12072</name>
</gene>
<comment type="similarity">
    <text evidence="1 4 7">Belongs to the tRNA pseudouridine synthase TruA family.</text>
</comment>
<evidence type="ECO:0000256" key="5">
    <source>
        <dbReference type="PIRSR" id="PIRSR001430-1"/>
    </source>
</evidence>
<keyword evidence="3 4" id="KW-0413">Isomerase</keyword>
<dbReference type="PIRSF" id="PIRSF001430">
    <property type="entry name" value="tRNA_psdUrid_synth"/>
    <property type="match status" value="1"/>
</dbReference>
<dbReference type="Gene3D" id="3.30.70.580">
    <property type="entry name" value="Pseudouridine synthase I, catalytic domain, N-terminal subdomain"/>
    <property type="match status" value="1"/>
</dbReference>
<comment type="catalytic activity">
    <reaction evidence="4 7">
        <text>uridine(38/39/40) in tRNA = pseudouridine(38/39/40) in tRNA</text>
        <dbReference type="Rhea" id="RHEA:22376"/>
        <dbReference type="Rhea" id="RHEA-COMP:10085"/>
        <dbReference type="Rhea" id="RHEA-COMP:10087"/>
        <dbReference type="ChEBI" id="CHEBI:65314"/>
        <dbReference type="ChEBI" id="CHEBI:65315"/>
        <dbReference type="EC" id="5.4.99.12"/>
    </reaction>
</comment>
<organism evidence="9 10">
    <name type="scientific">Alteribacillus persepolensis</name>
    <dbReference type="NCBI Taxonomy" id="568899"/>
    <lineage>
        <taxon>Bacteria</taxon>
        <taxon>Bacillati</taxon>
        <taxon>Bacillota</taxon>
        <taxon>Bacilli</taxon>
        <taxon>Bacillales</taxon>
        <taxon>Bacillaceae</taxon>
        <taxon>Alteribacillus</taxon>
    </lineage>
</organism>
<dbReference type="AlphaFoldDB" id="A0A1G8HM26"/>
<feature type="binding site" evidence="4 6">
    <location>
        <position position="111"/>
    </location>
    <ligand>
        <name>substrate</name>
    </ligand>
</feature>
<dbReference type="GO" id="GO:0003723">
    <property type="term" value="F:RNA binding"/>
    <property type="evidence" value="ECO:0007669"/>
    <property type="project" value="InterPro"/>
</dbReference>
<dbReference type="Gene3D" id="3.30.70.660">
    <property type="entry name" value="Pseudouridine synthase I, catalytic domain, C-terminal subdomain"/>
    <property type="match status" value="1"/>
</dbReference>
<dbReference type="PANTHER" id="PTHR11142">
    <property type="entry name" value="PSEUDOURIDYLATE SYNTHASE"/>
    <property type="match status" value="1"/>
</dbReference>
<protein>
    <recommendedName>
        <fullName evidence="4">tRNA pseudouridine synthase A</fullName>
        <ecNumber evidence="4">5.4.99.12</ecNumber>
    </recommendedName>
    <alternativeName>
        <fullName evidence="4">tRNA pseudouridine(38-40) synthase</fullName>
    </alternativeName>
    <alternativeName>
        <fullName evidence="4">tRNA pseudouridylate synthase I</fullName>
    </alternativeName>
    <alternativeName>
        <fullName evidence="4">tRNA-uridine isomerase I</fullName>
    </alternativeName>
</protein>
<dbReference type="NCBIfam" id="TIGR00071">
    <property type="entry name" value="hisT_truA"/>
    <property type="match status" value="1"/>
</dbReference>
<keyword evidence="10" id="KW-1185">Reference proteome</keyword>
<keyword evidence="2 4" id="KW-0819">tRNA processing</keyword>
<name>A0A1G8HM26_9BACI</name>
<evidence type="ECO:0000256" key="2">
    <source>
        <dbReference type="ARBA" id="ARBA00022694"/>
    </source>
</evidence>
<dbReference type="InterPro" id="IPR020095">
    <property type="entry name" value="PsdUridine_synth_TruA_C"/>
</dbReference>
<evidence type="ECO:0000313" key="10">
    <source>
        <dbReference type="Proteomes" id="UP000199163"/>
    </source>
</evidence>
<dbReference type="EMBL" id="FNDK01000020">
    <property type="protein sequence ID" value="SDI07703.1"/>
    <property type="molecule type" value="Genomic_DNA"/>
</dbReference>